<evidence type="ECO:0000259" key="3">
    <source>
        <dbReference type="Pfam" id="PF00884"/>
    </source>
</evidence>
<evidence type="ECO:0000256" key="2">
    <source>
        <dbReference type="ARBA" id="ARBA00022801"/>
    </source>
</evidence>
<dbReference type="CDD" id="cd16152">
    <property type="entry name" value="sulfatase_like"/>
    <property type="match status" value="1"/>
</dbReference>
<keyword evidence="2" id="KW-0378">Hydrolase</keyword>
<dbReference type="InterPro" id="IPR017850">
    <property type="entry name" value="Alkaline_phosphatase_core_sf"/>
</dbReference>
<accession>A0ABV1D2U8</accession>
<comment type="similarity">
    <text evidence="1">Belongs to the sulfatase family.</text>
</comment>
<dbReference type="PANTHER" id="PTHR42693">
    <property type="entry name" value="ARYLSULFATASE FAMILY MEMBER"/>
    <property type="match status" value="1"/>
</dbReference>
<protein>
    <submittedName>
        <fullName evidence="4">Sulfatase-like hydrolase/transferase</fullName>
    </submittedName>
</protein>
<dbReference type="RefSeq" id="WP_349117847.1">
    <property type="nucleotide sequence ID" value="NZ_JBBMFM010000012.1"/>
</dbReference>
<evidence type="ECO:0000256" key="1">
    <source>
        <dbReference type="ARBA" id="ARBA00008779"/>
    </source>
</evidence>
<proteinExistence type="inferred from homology"/>
<evidence type="ECO:0000313" key="5">
    <source>
        <dbReference type="Proteomes" id="UP001454086"/>
    </source>
</evidence>
<evidence type="ECO:0000313" key="4">
    <source>
        <dbReference type="EMBL" id="MEQ2424320.1"/>
    </source>
</evidence>
<dbReference type="InterPro" id="IPR050738">
    <property type="entry name" value="Sulfatase"/>
</dbReference>
<keyword evidence="5" id="KW-1185">Reference proteome</keyword>
<dbReference type="SUPFAM" id="SSF53649">
    <property type="entry name" value="Alkaline phosphatase-like"/>
    <property type="match status" value="1"/>
</dbReference>
<dbReference type="Pfam" id="PF00884">
    <property type="entry name" value="Sulfatase"/>
    <property type="match status" value="1"/>
</dbReference>
<gene>
    <name evidence="4" type="ORF">WMQ36_04985</name>
</gene>
<reference evidence="4 5" key="1">
    <citation type="submission" date="2024-03" db="EMBL/GenBank/DDBJ databases">
        <title>Human intestinal bacterial collection.</title>
        <authorList>
            <person name="Pauvert C."/>
            <person name="Hitch T.C.A."/>
            <person name="Clavel T."/>
        </authorList>
    </citation>
    <scope>NUCLEOTIDE SEQUENCE [LARGE SCALE GENOMIC DNA]</scope>
    <source>
        <strain evidence="4 5">CLA-SR-H021</strain>
    </source>
</reference>
<sequence length="444" mass="50513">MKQKQNIVFFFSDQQRADTLGCNGQPLPVTPCLDRFACEDAVNFSNAFTPQPVCGPARAMLQTGLYPTQTGCYRNAVSLPAEQKTLAGYLKEAGYRVAYVGKWHLASDEHENHYETIPVPLERRGGYDDYWMAADVLEFTSHGYGGYVFDKDGNKLEFTGYRTDCLTDYAVRYIEEYDSGEPFFLMVSHIEPHHQNDRGDYEGPEGSRERFGDFVPPADLEPGKGDWEKFYPDYLGCCHALDTNFGRVVEALKEKGIYGQTMVVYASDHGCHFRTRSDEVVEHGYDDYKRNSFEGTIHVPLLIKGDGFRKGVNEERVVSLLDLPRTILTAAGIETGKLDLQGRPLQEVDASDWEEEVYIQISESFVGRALRTRRYKYVVYAPEANPWTESGSPVYQEKYLFDLERDPLERDNLIAEPGYGAVKERLRERIMKLGVKAGEDFCVK</sequence>
<dbReference type="PANTHER" id="PTHR42693:SF53">
    <property type="entry name" value="ENDO-4-O-SULFATASE"/>
    <property type="match status" value="1"/>
</dbReference>
<dbReference type="InterPro" id="IPR000917">
    <property type="entry name" value="Sulfatase_N"/>
</dbReference>
<dbReference type="Proteomes" id="UP001454086">
    <property type="component" value="Unassembled WGS sequence"/>
</dbReference>
<dbReference type="Gene3D" id="3.40.720.10">
    <property type="entry name" value="Alkaline Phosphatase, subunit A"/>
    <property type="match status" value="1"/>
</dbReference>
<feature type="domain" description="Sulfatase N-terminal" evidence="3">
    <location>
        <begin position="5"/>
        <end position="333"/>
    </location>
</feature>
<organism evidence="4 5">
    <name type="scientific">Enterocloster hominis</name>
    <name type="common">ex Hitch et al. 2024</name>
    <dbReference type="NCBI Taxonomy" id="1917870"/>
    <lineage>
        <taxon>Bacteria</taxon>
        <taxon>Bacillati</taxon>
        <taxon>Bacillota</taxon>
        <taxon>Clostridia</taxon>
        <taxon>Lachnospirales</taxon>
        <taxon>Lachnospiraceae</taxon>
        <taxon>Enterocloster</taxon>
    </lineage>
</organism>
<comment type="caution">
    <text evidence="4">The sequence shown here is derived from an EMBL/GenBank/DDBJ whole genome shotgun (WGS) entry which is preliminary data.</text>
</comment>
<dbReference type="EMBL" id="JBBMFM010000012">
    <property type="protein sequence ID" value="MEQ2424320.1"/>
    <property type="molecule type" value="Genomic_DNA"/>
</dbReference>
<name>A0ABV1D2U8_9FIRM</name>